<evidence type="ECO:0000313" key="2">
    <source>
        <dbReference type="Proteomes" id="UP000260642"/>
    </source>
</evidence>
<dbReference type="Proteomes" id="UP000260642">
    <property type="component" value="Unassembled WGS sequence"/>
</dbReference>
<dbReference type="RefSeq" id="WP_117482648.1">
    <property type="nucleotide sequence ID" value="NZ_QSOB01000013.1"/>
</dbReference>
<proteinExistence type="predicted"/>
<sequence>MSDIIIVDEEFKAVVEQIKTEGKETDEAVQKLIDVFTRITEEVAVEGSVAENFKLLLEELSSLKGQFTDIYSEAGTVVAEFIEAIDKVDDFLY</sequence>
<reference evidence="1 2" key="1">
    <citation type="submission" date="2018-08" db="EMBL/GenBank/DDBJ databases">
        <title>A genome reference for cultivated species of the human gut microbiota.</title>
        <authorList>
            <person name="Zou Y."/>
            <person name="Xue W."/>
            <person name="Luo G."/>
        </authorList>
    </citation>
    <scope>NUCLEOTIDE SEQUENCE [LARGE SCALE GENOMIC DNA]</scope>
    <source>
        <strain evidence="1 2">TM10-3</strain>
    </source>
</reference>
<dbReference type="AlphaFoldDB" id="A0A3E4E9D1"/>
<organism evidence="1 2">
    <name type="scientific">Agathobacter rectalis</name>
    <dbReference type="NCBI Taxonomy" id="39491"/>
    <lineage>
        <taxon>Bacteria</taxon>
        <taxon>Bacillati</taxon>
        <taxon>Bacillota</taxon>
        <taxon>Clostridia</taxon>
        <taxon>Lachnospirales</taxon>
        <taxon>Lachnospiraceae</taxon>
        <taxon>Agathobacter</taxon>
    </lineage>
</organism>
<name>A0A3E4E9D1_9FIRM</name>
<gene>
    <name evidence="1" type="ORF">DXD95_09725</name>
</gene>
<evidence type="ECO:0000313" key="1">
    <source>
        <dbReference type="EMBL" id="RGI67161.1"/>
    </source>
</evidence>
<evidence type="ECO:0008006" key="3">
    <source>
        <dbReference type="Google" id="ProtNLM"/>
    </source>
</evidence>
<protein>
    <recommendedName>
        <fullName evidence="3">LXG domain-containing protein</fullName>
    </recommendedName>
</protein>
<accession>A0A3E4E9D1</accession>
<dbReference type="EMBL" id="QSOB01000013">
    <property type="protein sequence ID" value="RGI67161.1"/>
    <property type="molecule type" value="Genomic_DNA"/>
</dbReference>
<comment type="caution">
    <text evidence="1">The sequence shown here is derived from an EMBL/GenBank/DDBJ whole genome shotgun (WGS) entry which is preliminary data.</text>
</comment>